<organism evidence="3 4">
    <name type="scientific">Parnassius mnemosyne</name>
    <name type="common">clouded apollo</name>
    <dbReference type="NCBI Taxonomy" id="213953"/>
    <lineage>
        <taxon>Eukaryota</taxon>
        <taxon>Metazoa</taxon>
        <taxon>Ecdysozoa</taxon>
        <taxon>Arthropoda</taxon>
        <taxon>Hexapoda</taxon>
        <taxon>Insecta</taxon>
        <taxon>Pterygota</taxon>
        <taxon>Neoptera</taxon>
        <taxon>Endopterygota</taxon>
        <taxon>Lepidoptera</taxon>
        <taxon>Glossata</taxon>
        <taxon>Ditrysia</taxon>
        <taxon>Papilionoidea</taxon>
        <taxon>Papilionidae</taxon>
        <taxon>Parnassiinae</taxon>
        <taxon>Parnassini</taxon>
        <taxon>Parnassius</taxon>
        <taxon>Driopa</taxon>
    </lineage>
</organism>
<evidence type="ECO:0000256" key="2">
    <source>
        <dbReference type="SAM" id="Phobius"/>
    </source>
</evidence>
<gene>
    <name evidence="3" type="ORF">PARMNEM_LOCUS7181</name>
</gene>
<keyword evidence="2" id="KW-0472">Membrane</keyword>
<dbReference type="Proteomes" id="UP001314205">
    <property type="component" value="Unassembled WGS sequence"/>
</dbReference>
<dbReference type="EMBL" id="CAVLGL010000080">
    <property type="protein sequence ID" value="CAK1586196.1"/>
    <property type="molecule type" value="Genomic_DNA"/>
</dbReference>
<feature type="compositionally biased region" description="Low complexity" evidence="1">
    <location>
        <begin position="117"/>
        <end position="140"/>
    </location>
</feature>
<feature type="transmembrane region" description="Helical" evidence="2">
    <location>
        <begin position="47"/>
        <end position="71"/>
    </location>
</feature>
<feature type="region of interest" description="Disordered" evidence="1">
    <location>
        <begin position="294"/>
        <end position="325"/>
    </location>
</feature>
<feature type="region of interest" description="Disordered" evidence="1">
    <location>
        <begin position="1"/>
        <end position="36"/>
    </location>
</feature>
<feature type="region of interest" description="Disordered" evidence="1">
    <location>
        <begin position="372"/>
        <end position="392"/>
    </location>
</feature>
<keyword evidence="2" id="KW-0812">Transmembrane</keyword>
<feature type="region of interest" description="Disordered" evidence="1">
    <location>
        <begin position="489"/>
        <end position="525"/>
    </location>
</feature>
<feature type="compositionally biased region" description="Basic and acidic residues" evidence="1">
    <location>
        <begin position="491"/>
        <end position="508"/>
    </location>
</feature>
<feature type="compositionally biased region" description="Low complexity" evidence="1">
    <location>
        <begin position="509"/>
        <end position="525"/>
    </location>
</feature>
<keyword evidence="4" id="KW-1185">Reference proteome</keyword>
<feature type="compositionally biased region" description="Basic and acidic residues" evidence="1">
    <location>
        <begin position="143"/>
        <end position="170"/>
    </location>
</feature>
<feature type="compositionally biased region" description="Acidic residues" evidence="1">
    <location>
        <begin position="182"/>
        <end position="192"/>
    </location>
</feature>
<protein>
    <submittedName>
        <fullName evidence="3">Uncharacterized protein</fullName>
    </submittedName>
</protein>
<evidence type="ECO:0000256" key="1">
    <source>
        <dbReference type="SAM" id="MobiDB-lite"/>
    </source>
</evidence>
<keyword evidence="2" id="KW-1133">Transmembrane helix</keyword>
<accession>A0AAV1KT50</accession>
<proteinExistence type="predicted"/>
<sequence>MEKEHQPDSMATITMKPEYPPSEVYSASEPPPAYRHKTSSSVQIARIAALTIIAASFILGAFILASSWVAARASCHQLEQLDAMLDKELALEGRSYGNDGLLNDELLPIANAHALHAEPPQHSSPESSSSSAHSQPAPASDNQVKEDALNHAESKIDEEKLQKIDDDNTKPDSVNSGSNESSESDGSDEEDELDAIRPMFKLPIQFDLDELAGAFLANNQKGRMNCVVERRHEEPMERRFPFNILGAFAPRNTQTERIAIICHGGDESRQMPVFPEPQSQVFAFPLSGPVRLPLRPQPQPQPERTPMAAPEPRMTSFSPMAHRPAPYPLPMPWESSEEQMGAPRQMRIHVQRVFAIPAPHNMPPPPAPEVMGAFAPPPPPPQQQPREQNEQSTVLHQFVPQPAPTQELEQPEGRFENKMQMDGSTVQMNLPWDLTPEDLHIIHRTAQDAAASQRRDQQIDNDMQEVKTIVNTLAAAAAEAEAEAEVQGQAEAERRQAEAERRQAEMEQRQIIPQEAPAQAPRAPRTLLLPQDIDERPHYMQPRSVRSVDGLLHREKRVKRCDCNCD</sequence>
<evidence type="ECO:0000313" key="3">
    <source>
        <dbReference type="EMBL" id="CAK1586196.1"/>
    </source>
</evidence>
<name>A0AAV1KT50_9NEOP</name>
<comment type="caution">
    <text evidence="3">The sequence shown here is derived from an EMBL/GenBank/DDBJ whole genome shotgun (WGS) entry which is preliminary data.</text>
</comment>
<dbReference type="AlphaFoldDB" id="A0AAV1KT50"/>
<evidence type="ECO:0000313" key="4">
    <source>
        <dbReference type="Proteomes" id="UP001314205"/>
    </source>
</evidence>
<feature type="compositionally biased region" description="Low complexity" evidence="1">
    <location>
        <begin position="172"/>
        <end position="181"/>
    </location>
</feature>
<feature type="region of interest" description="Disordered" evidence="1">
    <location>
        <begin position="117"/>
        <end position="192"/>
    </location>
</feature>
<reference evidence="3 4" key="1">
    <citation type="submission" date="2023-11" db="EMBL/GenBank/DDBJ databases">
        <authorList>
            <person name="Hedman E."/>
            <person name="Englund M."/>
            <person name="Stromberg M."/>
            <person name="Nyberg Akerstrom W."/>
            <person name="Nylinder S."/>
            <person name="Jareborg N."/>
            <person name="Kallberg Y."/>
            <person name="Kronander E."/>
        </authorList>
    </citation>
    <scope>NUCLEOTIDE SEQUENCE [LARGE SCALE GENOMIC DNA]</scope>
</reference>